<dbReference type="Gene3D" id="1.25.40.10">
    <property type="entry name" value="Tetratricopeptide repeat domain"/>
    <property type="match status" value="3"/>
</dbReference>
<sequence>MHKRVIHNGKLSYSTFNFQNTHTEILQRPHSSCTNKVASLINRGQSRQSILLFNQLQNKGTKPTDFLLSTVLKGCGNLEALQQGKQIHCMILKHGFNVDMIVMTSLVDMYSKCTCIEESRRVFDEMTDKDVIAMNTMVSGLCRCGLTMEAMGLFRNMSNRDIGSWNSLISGLVRNSEGVGALVLFREMQVEGVKANFLTMVSVLSVCADLAALVNGKQVHGMVIIHGFEMYRPIGNATLDMYAKCGCMDEASLCFGNIVSKNVISWTSLIIGFGKNGLGDEALKAFGQMEMKGVVPNKITFLGVLYACSHAGLVQEGLKHFNIMINTYCFTPMMEHYTCMVDLLARSGYLEQALEFIEKKMPVKPDAKLLTALLSSCYFHKNVELAKSVGKRLLELEPREAGAYMLLSNFYGQMGDLEGVAQVRRSMMDRGIRKEKACTWIEIDRRVHAFESGDKSHPLHRYIHNYLEVLIRKMKANGYVPDTSLVVQNVDEQTKEEMLLGHSEKLAIGLGLICTSPGARITIVKNLRVCVDCHSATMLISKIEGREIVARDLNRFHRFKDGVCSCGNHW</sequence>
<dbReference type="PANTHER" id="PTHR47926">
    <property type="entry name" value="PENTATRICOPEPTIDE REPEAT-CONTAINING PROTEIN"/>
    <property type="match status" value="1"/>
</dbReference>
<dbReference type="AlphaFoldDB" id="A0A7J7LV44"/>
<evidence type="ECO:0000256" key="1">
    <source>
        <dbReference type="ARBA" id="ARBA00022737"/>
    </source>
</evidence>
<evidence type="ECO:0000313" key="5">
    <source>
        <dbReference type="Proteomes" id="UP000541444"/>
    </source>
</evidence>
<evidence type="ECO:0000256" key="2">
    <source>
        <dbReference type="PROSITE-ProRule" id="PRU00708"/>
    </source>
</evidence>
<dbReference type="Pfam" id="PF12854">
    <property type="entry name" value="PPR_1"/>
    <property type="match status" value="1"/>
</dbReference>
<comment type="caution">
    <text evidence="4">The sequence shown here is derived from an EMBL/GenBank/DDBJ whole genome shotgun (WGS) entry which is preliminary data.</text>
</comment>
<keyword evidence="1" id="KW-0677">Repeat</keyword>
<reference evidence="4 5" key="1">
    <citation type="journal article" date="2020" name="IScience">
        <title>Genome Sequencing of the Endangered Kingdonia uniflora (Circaeasteraceae, Ranunculales) Reveals Potential Mechanisms of Evolutionary Specialization.</title>
        <authorList>
            <person name="Sun Y."/>
            <person name="Deng T."/>
            <person name="Zhang A."/>
            <person name="Moore M.J."/>
            <person name="Landis J.B."/>
            <person name="Lin N."/>
            <person name="Zhang H."/>
            <person name="Zhang X."/>
            <person name="Huang J."/>
            <person name="Zhang X."/>
            <person name="Sun H."/>
            <person name="Wang H."/>
        </authorList>
    </citation>
    <scope>NUCLEOTIDE SEQUENCE [LARGE SCALE GENOMIC DNA]</scope>
    <source>
        <strain evidence="4">TB1705</strain>
        <tissue evidence="4">Leaf</tissue>
    </source>
</reference>
<dbReference type="InterPro" id="IPR046848">
    <property type="entry name" value="E_motif"/>
</dbReference>
<dbReference type="Pfam" id="PF01535">
    <property type="entry name" value="PPR"/>
    <property type="match status" value="3"/>
</dbReference>
<organism evidence="4 5">
    <name type="scientific">Kingdonia uniflora</name>
    <dbReference type="NCBI Taxonomy" id="39325"/>
    <lineage>
        <taxon>Eukaryota</taxon>
        <taxon>Viridiplantae</taxon>
        <taxon>Streptophyta</taxon>
        <taxon>Embryophyta</taxon>
        <taxon>Tracheophyta</taxon>
        <taxon>Spermatophyta</taxon>
        <taxon>Magnoliopsida</taxon>
        <taxon>Ranunculales</taxon>
        <taxon>Circaeasteraceae</taxon>
        <taxon>Kingdonia</taxon>
    </lineage>
</organism>
<dbReference type="PANTHER" id="PTHR47926:SF423">
    <property type="entry name" value="REPEAT-CONTAINING PROTEIN, PUTATIVE-RELATED"/>
    <property type="match status" value="1"/>
</dbReference>
<dbReference type="FunFam" id="1.25.40.10:FF:000344">
    <property type="entry name" value="Pentatricopeptide repeat-containing protein"/>
    <property type="match status" value="1"/>
</dbReference>
<protein>
    <recommendedName>
        <fullName evidence="3">DYW domain-containing protein</fullName>
    </recommendedName>
</protein>
<dbReference type="GO" id="GO:0003723">
    <property type="term" value="F:RNA binding"/>
    <property type="evidence" value="ECO:0007669"/>
    <property type="project" value="InterPro"/>
</dbReference>
<dbReference type="Pfam" id="PF14432">
    <property type="entry name" value="DYW_deaminase"/>
    <property type="match status" value="1"/>
</dbReference>
<dbReference type="GO" id="GO:0008270">
    <property type="term" value="F:zinc ion binding"/>
    <property type="evidence" value="ECO:0007669"/>
    <property type="project" value="InterPro"/>
</dbReference>
<proteinExistence type="predicted"/>
<dbReference type="InterPro" id="IPR011990">
    <property type="entry name" value="TPR-like_helical_dom_sf"/>
</dbReference>
<dbReference type="InterPro" id="IPR002885">
    <property type="entry name" value="PPR_rpt"/>
</dbReference>
<keyword evidence="5" id="KW-1185">Reference proteome</keyword>
<evidence type="ECO:0000313" key="4">
    <source>
        <dbReference type="EMBL" id="KAF6146449.1"/>
    </source>
</evidence>
<dbReference type="FunFam" id="1.25.40.10:FF:001093">
    <property type="entry name" value="Pentatricopeptide repeat-containing protein At2g34400"/>
    <property type="match status" value="1"/>
</dbReference>
<dbReference type="Pfam" id="PF13041">
    <property type="entry name" value="PPR_2"/>
    <property type="match status" value="1"/>
</dbReference>
<gene>
    <name evidence="4" type="ORF">GIB67_037749</name>
</gene>
<dbReference type="GO" id="GO:0009451">
    <property type="term" value="P:RNA modification"/>
    <property type="evidence" value="ECO:0007669"/>
    <property type="project" value="InterPro"/>
</dbReference>
<dbReference type="Pfam" id="PF20431">
    <property type="entry name" value="E_motif"/>
    <property type="match status" value="1"/>
</dbReference>
<accession>A0A7J7LV44</accession>
<dbReference type="EMBL" id="JACGCM010001976">
    <property type="protein sequence ID" value="KAF6146449.1"/>
    <property type="molecule type" value="Genomic_DNA"/>
</dbReference>
<evidence type="ECO:0000259" key="3">
    <source>
        <dbReference type="Pfam" id="PF14432"/>
    </source>
</evidence>
<feature type="domain" description="DYW" evidence="3">
    <location>
        <begin position="478"/>
        <end position="570"/>
    </location>
</feature>
<feature type="repeat" description="PPR" evidence="2">
    <location>
        <begin position="130"/>
        <end position="164"/>
    </location>
</feature>
<dbReference type="Proteomes" id="UP000541444">
    <property type="component" value="Unassembled WGS sequence"/>
</dbReference>
<dbReference type="PROSITE" id="PS51375">
    <property type="entry name" value="PPR"/>
    <property type="match status" value="2"/>
</dbReference>
<dbReference type="SUPFAM" id="SSF48452">
    <property type="entry name" value="TPR-like"/>
    <property type="match status" value="1"/>
</dbReference>
<dbReference type="InterPro" id="IPR032867">
    <property type="entry name" value="DYW_dom"/>
</dbReference>
<name>A0A7J7LV44_9MAGN</name>
<feature type="repeat" description="PPR" evidence="2">
    <location>
        <begin position="262"/>
        <end position="296"/>
    </location>
</feature>
<dbReference type="NCBIfam" id="TIGR00756">
    <property type="entry name" value="PPR"/>
    <property type="match status" value="3"/>
</dbReference>
<dbReference type="OrthoDB" id="185373at2759"/>
<dbReference type="InterPro" id="IPR046960">
    <property type="entry name" value="PPR_At4g14850-like_plant"/>
</dbReference>